<reference evidence="3" key="1">
    <citation type="journal article" date="2019" name="Int. J. Syst. Evol. Microbiol.">
        <title>The Global Catalogue of Microorganisms (GCM) 10K type strain sequencing project: providing services to taxonomists for standard genome sequencing and annotation.</title>
        <authorList>
            <consortium name="The Broad Institute Genomics Platform"/>
            <consortium name="The Broad Institute Genome Sequencing Center for Infectious Disease"/>
            <person name="Wu L."/>
            <person name="Ma J."/>
        </authorList>
    </citation>
    <scope>NUCLEOTIDE SEQUENCE [LARGE SCALE GENOMIC DNA]</scope>
    <source>
        <strain evidence="3">CCUG 56608</strain>
    </source>
</reference>
<name>A0ABW3NEK7_9BACI</name>
<proteinExistence type="predicted"/>
<keyword evidence="2" id="KW-0489">Methyltransferase</keyword>
<dbReference type="GO" id="GO:0008168">
    <property type="term" value="F:methyltransferase activity"/>
    <property type="evidence" value="ECO:0007669"/>
    <property type="project" value="UniProtKB-KW"/>
</dbReference>
<dbReference type="SUPFAM" id="SSF53335">
    <property type="entry name" value="S-adenosyl-L-methionine-dependent methyltransferases"/>
    <property type="match status" value="1"/>
</dbReference>
<dbReference type="InterPro" id="IPR025714">
    <property type="entry name" value="Methyltranfer_dom"/>
</dbReference>
<organism evidence="2 3">
    <name type="scientific">Oceanobacillus locisalsi</name>
    <dbReference type="NCBI Taxonomy" id="546107"/>
    <lineage>
        <taxon>Bacteria</taxon>
        <taxon>Bacillati</taxon>
        <taxon>Bacillota</taxon>
        <taxon>Bacilli</taxon>
        <taxon>Bacillales</taxon>
        <taxon>Bacillaceae</taxon>
        <taxon>Oceanobacillus</taxon>
    </lineage>
</organism>
<evidence type="ECO:0000313" key="2">
    <source>
        <dbReference type="EMBL" id="MFD1066093.1"/>
    </source>
</evidence>
<dbReference type="Proteomes" id="UP001597041">
    <property type="component" value="Unassembled WGS sequence"/>
</dbReference>
<gene>
    <name evidence="2" type="ORF">ACFQ19_08660</name>
</gene>
<dbReference type="Gene3D" id="3.40.50.150">
    <property type="entry name" value="Vaccinia Virus protein VP39"/>
    <property type="match status" value="1"/>
</dbReference>
<dbReference type="EMBL" id="JBHTKK010000008">
    <property type="protein sequence ID" value="MFD1066093.1"/>
    <property type="molecule type" value="Genomic_DNA"/>
</dbReference>
<dbReference type="Pfam" id="PF13679">
    <property type="entry name" value="Methyltransf_32"/>
    <property type="match status" value="1"/>
</dbReference>
<evidence type="ECO:0000259" key="1">
    <source>
        <dbReference type="Pfam" id="PF13679"/>
    </source>
</evidence>
<dbReference type="GO" id="GO:0032259">
    <property type="term" value="P:methylation"/>
    <property type="evidence" value="ECO:0007669"/>
    <property type="project" value="UniProtKB-KW"/>
</dbReference>
<comment type="caution">
    <text evidence="2">The sequence shown here is derived from an EMBL/GenBank/DDBJ whole genome shotgun (WGS) entry which is preliminary data.</text>
</comment>
<dbReference type="InterPro" id="IPR029063">
    <property type="entry name" value="SAM-dependent_MTases_sf"/>
</dbReference>
<protein>
    <submittedName>
        <fullName evidence="2">Methyltransferase</fullName>
    </submittedName>
</protein>
<dbReference type="RefSeq" id="WP_379591675.1">
    <property type="nucleotide sequence ID" value="NZ_JBHTKK010000008.1"/>
</dbReference>
<evidence type="ECO:0000313" key="3">
    <source>
        <dbReference type="Proteomes" id="UP001597041"/>
    </source>
</evidence>
<sequence length="207" mass="24781">MKDKYYDKLLHIHTMEDKKTIYPEYQQYNPYEPTPYNALEKLTQHYLFDKQDSVIDFGCGKGRLPFYLHYFQQVSVTGIEMNTQFFNQTQQNLQSYQQLIHSENNQAAIQFICSLAEEYKISAADNRFYFFNPFSVNIFKRIISNILASVEEYPREVDIILYYPDQTYIHFLENSSPFALLNEIKLKAYWLNPDERMVIYRLDNAGY</sequence>
<keyword evidence="3" id="KW-1185">Reference proteome</keyword>
<feature type="domain" description="Methyltransferase" evidence="1">
    <location>
        <begin position="48"/>
        <end position="101"/>
    </location>
</feature>
<accession>A0ABW3NEK7</accession>
<keyword evidence="2" id="KW-0808">Transferase</keyword>